<proteinExistence type="inferred from homology"/>
<dbReference type="EC" id="2.3.1.48" evidence="1"/>
<dbReference type="Gene3D" id="3.40.630.30">
    <property type="match status" value="2"/>
</dbReference>
<dbReference type="EMBL" id="JAUCMV010000001">
    <property type="protein sequence ID" value="KAK0422604.1"/>
    <property type="molecule type" value="Genomic_DNA"/>
</dbReference>
<sequence>MGWLKRGWSTDAAPAATTFNFRPLNVNDFDAVRALSNSSFPIRYPDVWLGSLCVNKNNDYRTVGCFTTNGTLVGFVVVVPDHYNYEVVHHPTEFEMTLANEVDNKVAYVSSIAVDRNFQRMGIGSELLRLAMAICLSDAKEPRLMYLHVHHANVAAQRMYERMGFVNRHTNTRYYYIDHQEQAAYIFVKYLTMWRTDKMPFWMRCDIRHLKENDLDAVKKLSNEELPVQYSDAWFHRICENDADEYLAIGCFNQHLYGFIAIDREYYKNELKRKPNRCSAFEKELSVEAKEQMSYVVSVAVCKEFQNMGIATELMRMAIELLKEETKPNVIYLHVLVDNEPALKLYSKFGFVNRHTNDQYLIVRPEEFRAAHIFVKKLDV</sequence>
<dbReference type="Pfam" id="PF00583">
    <property type="entry name" value="Acetyltransf_1"/>
    <property type="match status" value="2"/>
</dbReference>
<keyword evidence="13" id="KW-1185">Reference proteome</keyword>
<comment type="caution">
    <text evidence="12">The sequence shown here is derived from an EMBL/GenBank/DDBJ whole genome shotgun (WGS) entry which is preliminary data.</text>
</comment>
<dbReference type="Proteomes" id="UP001175271">
    <property type="component" value="Unassembled WGS sequence"/>
</dbReference>
<gene>
    <name evidence="12" type="ORF">QR680_007666</name>
</gene>
<keyword evidence="2" id="KW-0808">Transferase</keyword>
<dbReference type="GO" id="GO:0000139">
    <property type="term" value="C:Golgi membrane"/>
    <property type="evidence" value="ECO:0007669"/>
    <property type="project" value="TreeGrafter"/>
</dbReference>
<dbReference type="GO" id="GO:0120518">
    <property type="term" value="F:protein N-terminal-methionine acetyltransferase activity"/>
    <property type="evidence" value="ECO:0007669"/>
    <property type="project" value="UniProtKB-EC"/>
</dbReference>
<keyword evidence="5" id="KW-0012">Acyltransferase</keyword>
<dbReference type="GO" id="GO:0004402">
    <property type="term" value="F:histone acetyltransferase activity"/>
    <property type="evidence" value="ECO:0007669"/>
    <property type="project" value="TreeGrafter"/>
</dbReference>
<dbReference type="CDD" id="cd04301">
    <property type="entry name" value="NAT_SF"/>
    <property type="match status" value="2"/>
</dbReference>
<dbReference type="InterPro" id="IPR016181">
    <property type="entry name" value="Acyl_CoA_acyltransferase"/>
</dbReference>
<dbReference type="InterPro" id="IPR045141">
    <property type="entry name" value="NAA60-like"/>
</dbReference>
<evidence type="ECO:0000259" key="11">
    <source>
        <dbReference type="PROSITE" id="PS51186"/>
    </source>
</evidence>
<evidence type="ECO:0000256" key="4">
    <source>
        <dbReference type="ARBA" id="ARBA00022853"/>
    </source>
</evidence>
<name>A0AA39IGD0_9BILA</name>
<dbReference type="InterPro" id="IPR000182">
    <property type="entry name" value="GNAT_dom"/>
</dbReference>
<keyword evidence="4" id="KW-0156">Chromatin regulator</keyword>
<evidence type="ECO:0000256" key="7">
    <source>
        <dbReference type="ARBA" id="ARBA00026111"/>
    </source>
</evidence>
<evidence type="ECO:0000256" key="9">
    <source>
        <dbReference type="ARBA" id="ARBA00048017"/>
    </source>
</evidence>
<reference evidence="12" key="1">
    <citation type="submission" date="2023-06" db="EMBL/GenBank/DDBJ databases">
        <title>Genomic analysis of the entomopathogenic nematode Steinernema hermaphroditum.</title>
        <authorList>
            <person name="Schwarz E.M."/>
            <person name="Heppert J.K."/>
            <person name="Baniya A."/>
            <person name="Schwartz H.T."/>
            <person name="Tan C.-H."/>
            <person name="Antoshechkin I."/>
            <person name="Sternberg P.W."/>
            <person name="Goodrich-Blair H."/>
            <person name="Dillman A.R."/>
        </authorList>
    </citation>
    <scope>NUCLEOTIDE SEQUENCE</scope>
    <source>
        <strain evidence="12">PS9179</strain>
        <tissue evidence="12">Whole animal</tissue>
    </source>
</reference>
<evidence type="ECO:0000256" key="10">
    <source>
        <dbReference type="ARBA" id="ARBA00048848"/>
    </source>
</evidence>
<evidence type="ECO:0000313" key="12">
    <source>
        <dbReference type="EMBL" id="KAK0422604.1"/>
    </source>
</evidence>
<dbReference type="PROSITE" id="PS51186">
    <property type="entry name" value="GNAT"/>
    <property type="match status" value="2"/>
</dbReference>
<evidence type="ECO:0000256" key="3">
    <source>
        <dbReference type="ARBA" id="ARBA00022829"/>
    </source>
</evidence>
<evidence type="ECO:0000256" key="6">
    <source>
        <dbReference type="ARBA" id="ARBA00025774"/>
    </source>
</evidence>
<evidence type="ECO:0000256" key="1">
    <source>
        <dbReference type="ARBA" id="ARBA00013184"/>
    </source>
</evidence>
<dbReference type="PANTHER" id="PTHR14744">
    <property type="entry name" value="N-ALPHA-ACETYLTRANSFERASE 60"/>
    <property type="match status" value="1"/>
</dbReference>
<dbReference type="EC" id="2.3.1.259" evidence="7"/>
<protein>
    <recommendedName>
        <fullName evidence="8">N-alpha-acetyltransferase 60</fullName>
        <ecNumber evidence="7">2.3.1.259</ecNumber>
        <ecNumber evidence="1">2.3.1.48</ecNumber>
    </recommendedName>
</protein>
<keyword evidence="3" id="KW-0159">Chromosome partition</keyword>
<feature type="domain" description="N-acetyltransferase" evidence="11">
    <location>
        <begin position="19"/>
        <end position="192"/>
    </location>
</feature>
<organism evidence="12 13">
    <name type="scientific">Steinernema hermaphroditum</name>
    <dbReference type="NCBI Taxonomy" id="289476"/>
    <lineage>
        <taxon>Eukaryota</taxon>
        <taxon>Metazoa</taxon>
        <taxon>Ecdysozoa</taxon>
        <taxon>Nematoda</taxon>
        <taxon>Chromadorea</taxon>
        <taxon>Rhabditida</taxon>
        <taxon>Tylenchina</taxon>
        <taxon>Panagrolaimomorpha</taxon>
        <taxon>Strongyloidoidea</taxon>
        <taxon>Steinernematidae</taxon>
        <taxon>Steinernema</taxon>
    </lineage>
</organism>
<dbReference type="PANTHER" id="PTHR14744:SF15">
    <property type="entry name" value="N-ALPHA-ACETYLTRANSFERASE 60"/>
    <property type="match status" value="1"/>
</dbReference>
<comment type="catalytic activity">
    <reaction evidence="9">
        <text>L-lysyl-[protein] + acetyl-CoA = N(6)-acetyl-L-lysyl-[protein] + CoA + H(+)</text>
        <dbReference type="Rhea" id="RHEA:45948"/>
        <dbReference type="Rhea" id="RHEA-COMP:9752"/>
        <dbReference type="Rhea" id="RHEA-COMP:10731"/>
        <dbReference type="ChEBI" id="CHEBI:15378"/>
        <dbReference type="ChEBI" id="CHEBI:29969"/>
        <dbReference type="ChEBI" id="CHEBI:57287"/>
        <dbReference type="ChEBI" id="CHEBI:57288"/>
        <dbReference type="ChEBI" id="CHEBI:61930"/>
        <dbReference type="EC" id="2.3.1.48"/>
    </reaction>
</comment>
<feature type="domain" description="N-acetyltransferase" evidence="11">
    <location>
        <begin position="205"/>
        <end position="379"/>
    </location>
</feature>
<comment type="similarity">
    <text evidence="6">Belongs to the acetyltransferase family. NAA60 subfamily.</text>
</comment>
<comment type="catalytic activity">
    <reaction evidence="10">
        <text>N-terminal L-methionyl-[transmembrane protein] + acetyl-CoA = N-terminal N(alpha)-acetyl-L-methionyl-[transmembrane protein] + CoA + H(+)</text>
        <dbReference type="Rhea" id="RHEA:50604"/>
        <dbReference type="Rhea" id="RHEA-COMP:12745"/>
        <dbReference type="Rhea" id="RHEA-COMP:12746"/>
        <dbReference type="ChEBI" id="CHEBI:15378"/>
        <dbReference type="ChEBI" id="CHEBI:57287"/>
        <dbReference type="ChEBI" id="CHEBI:57288"/>
        <dbReference type="ChEBI" id="CHEBI:64731"/>
        <dbReference type="ChEBI" id="CHEBI:133414"/>
        <dbReference type="EC" id="2.3.1.259"/>
    </reaction>
</comment>
<dbReference type="AlphaFoldDB" id="A0AA39IGD0"/>
<dbReference type="SUPFAM" id="SSF55729">
    <property type="entry name" value="Acyl-CoA N-acyltransferases (Nat)"/>
    <property type="match status" value="2"/>
</dbReference>
<accession>A0AA39IGD0</accession>
<evidence type="ECO:0000256" key="5">
    <source>
        <dbReference type="ARBA" id="ARBA00023315"/>
    </source>
</evidence>
<evidence type="ECO:0000256" key="8">
    <source>
        <dbReference type="ARBA" id="ARBA00026144"/>
    </source>
</evidence>
<evidence type="ECO:0000313" key="13">
    <source>
        <dbReference type="Proteomes" id="UP001175271"/>
    </source>
</evidence>
<dbReference type="GO" id="GO:0007059">
    <property type="term" value="P:chromosome segregation"/>
    <property type="evidence" value="ECO:0007669"/>
    <property type="project" value="UniProtKB-KW"/>
</dbReference>
<evidence type="ECO:0000256" key="2">
    <source>
        <dbReference type="ARBA" id="ARBA00022679"/>
    </source>
</evidence>